<dbReference type="Gene3D" id="1.20.1720.10">
    <property type="entry name" value="Multidrug resistance protein D"/>
    <property type="match status" value="1"/>
</dbReference>
<comment type="subcellular location">
    <subcellularLocation>
        <location evidence="1">Membrane</location>
        <topology evidence="1">Multi-pass membrane protein</topology>
    </subcellularLocation>
</comment>
<feature type="compositionally biased region" description="Basic and acidic residues" evidence="6">
    <location>
        <begin position="1"/>
        <end position="10"/>
    </location>
</feature>
<feature type="transmembrane region" description="Helical" evidence="7">
    <location>
        <begin position="247"/>
        <end position="265"/>
    </location>
</feature>
<evidence type="ECO:0000256" key="3">
    <source>
        <dbReference type="ARBA" id="ARBA00022692"/>
    </source>
</evidence>
<feature type="transmembrane region" description="Helical" evidence="7">
    <location>
        <begin position="68"/>
        <end position="93"/>
    </location>
</feature>
<dbReference type="Proteomes" id="UP000016935">
    <property type="component" value="Unassembled WGS sequence"/>
</dbReference>
<dbReference type="EMBL" id="KB908592">
    <property type="protein sequence ID" value="EOA86843.1"/>
    <property type="molecule type" value="Genomic_DNA"/>
</dbReference>
<dbReference type="InterPro" id="IPR020846">
    <property type="entry name" value="MFS_dom"/>
</dbReference>
<evidence type="ECO:0000256" key="6">
    <source>
        <dbReference type="SAM" id="MobiDB-lite"/>
    </source>
</evidence>
<feature type="transmembrane region" description="Helical" evidence="7">
    <location>
        <begin position="105"/>
        <end position="123"/>
    </location>
</feature>
<dbReference type="CDD" id="cd17502">
    <property type="entry name" value="MFS_Azr1_MDR_like"/>
    <property type="match status" value="1"/>
</dbReference>
<protein>
    <recommendedName>
        <fullName evidence="8">Major facilitator superfamily (MFS) profile domain-containing protein</fullName>
    </recommendedName>
</protein>
<dbReference type="SUPFAM" id="SSF103473">
    <property type="entry name" value="MFS general substrate transporter"/>
    <property type="match status" value="2"/>
</dbReference>
<feature type="transmembrane region" description="Helical" evidence="7">
    <location>
        <begin position="439"/>
        <end position="461"/>
    </location>
</feature>
<keyword evidence="4 7" id="KW-1133">Transmembrane helix</keyword>
<dbReference type="PANTHER" id="PTHR23501:SF177">
    <property type="entry name" value="MAJOR FACILITATOR SUPERFAMILY (MFS) PROFILE DOMAIN-CONTAINING PROTEIN-RELATED"/>
    <property type="match status" value="1"/>
</dbReference>
<keyword evidence="2" id="KW-0813">Transport</keyword>
<dbReference type="InterPro" id="IPR011701">
    <property type="entry name" value="MFS"/>
</dbReference>
<reference evidence="9 10" key="1">
    <citation type="journal article" date="2012" name="PLoS Pathog.">
        <title>Diverse lifestyles and strategies of plant pathogenesis encoded in the genomes of eighteen Dothideomycetes fungi.</title>
        <authorList>
            <person name="Ohm R.A."/>
            <person name="Feau N."/>
            <person name="Henrissat B."/>
            <person name="Schoch C.L."/>
            <person name="Horwitz B.A."/>
            <person name="Barry K.W."/>
            <person name="Condon B.J."/>
            <person name="Copeland A.C."/>
            <person name="Dhillon B."/>
            <person name="Glaser F."/>
            <person name="Hesse C.N."/>
            <person name="Kosti I."/>
            <person name="LaButti K."/>
            <person name="Lindquist E.A."/>
            <person name="Lucas S."/>
            <person name="Salamov A.A."/>
            <person name="Bradshaw R.E."/>
            <person name="Ciuffetti L."/>
            <person name="Hamelin R.C."/>
            <person name="Kema G.H.J."/>
            <person name="Lawrence C."/>
            <person name="Scott J.A."/>
            <person name="Spatafora J.W."/>
            <person name="Turgeon B.G."/>
            <person name="de Wit P.J.G.M."/>
            <person name="Zhong S."/>
            <person name="Goodwin S.B."/>
            <person name="Grigoriev I.V."/>
        </authorList>
    </citation>
    <scope>NUCLEOTIDE SEQUENCE [LARGE SCALE GENOMIC DNA]</scope>
    <source>
        <strain evidence="10">28A</strain>
    </source>
</reference>
<gene>
    <name evidence="9" type="ORF">SETTUDRAFT_88585</name>
</gene>
<dbReference type="PANTHER" id="PTHR23501">
    <property type="entry name" value="MAJOR FACILITATOR SUPERFAMILY"/>
    <property type="match status" value="1"/>
</dbReference>
<dbReference type="Gene3D" id="1.20.1250.20">
    <property type="entry name" value="MFS general substrate transporter like domains"/>
    <property type="match status" value="1"/>
</dbReference>
<feature type="transmembrane region" description="Helical" evidence="7">
    <location>
        <begin position="161"/>
        <end position="186"/>
    </location>
</feature>
<feature type="domain" description="Major facilitator superfamily (MFS) profile" evidence="8">
    <location>
        <begin position="71"/>
        <end position="539"/>
    </location>
</feature>
<dbReference type="GO" id="GO:0005886">
    <property type="term" value="C:plasma membrane"/>
    <property type="evidence" value="ECO:0007669"/>
    <property type="project" value="TreeGrafter"/>
</dbReference>
<evidence type="ECO:0000256" key="7">
    <source>
        <dbReference type="SAM" id="Phobius"/>
    </source>
</evidence>
<keyword evidence="5 7" id="KW-0472">Membrane</keyword>
<evidence type="ECO:0000313" key="9">
    <source>
        <dbReference type="EMBL" id="EOA86843.1"/>
    </source>
</evidence>
<dbReference type="GO" id="GO:0022857">
    <property type="term" value="F:transmembrane transporter activity"/>
    <property type="evidence" value="ECO:0007669"/>
    <property type="project" value="InterPro"/>
</dbReference>
<name>R0K123_EXST2</name>
<feature type="compositionally biased region" description="Polar residues" evidence="6">
    <location>
        <begin position="15"/>
        <end position="25"/>
    </location>
</feature>
<feature type="compositionally biased region" description="Basic and acidic residues" evidence="6">
    <location>
        <begin position="29"/>
        <end position="39"/>
    </location>
</feature>
<feature type="transmembrane region" description="Helical" evidence="7">
    <location>
        <begin position="317"/>
        <end position="339"/>
    </location>
</feature>
<organism evidence="9 10">
    <name type="scientific">Exserohilum turcicum (strain 28A)</name>
    <name type="common">Northern leaf blight fungus</name>
    <name type="synonym">Setosphaeria turcica</name>
    <dbReference type="NCBI Taxonomy" id="671987"/>
    <lineage>
        <taxon>Eukaryota</taxon>
        <taxon>Fungi</taxon>
        <taxon>Dikarya</taxon>
        <taxon>Ascomycota</taxon>
        <taxon>Pezizomycotina</taxon>
        <taxon>Dothideomycetes</taxon>
        <taxon>Pleosporomycetidae</taxon>
        <taxon>Pleosporales</taxon>
        <taxon>Pleosporineae</taxon>
        <taxon>Pleosporaceae</taxon>
        <taxon>Exserohilum</taxon>
    </lineage>
</organism>
<evidence type="ECO:0000256" key="4">
    <source>
        <dbReference type="ARBA" id="ARBA00022989"/>
    </source>
</evidence>
<dbReference type="FunFam" id="1.20.1250.20:FF:000196">
    <property type="entry name" value="MFS toxin efflux pump (AflT)"/>
    <property type="match status" value="1"/>
</dbReference>
<reference evidence="9 10" key="2">
    <citation type="journal article" date="2013" name="PLoS Genet.">
        <title>Comparative genome structure, secondary metabolite, and effector coding capacity across Cochliobolus pathogens.</title>
        <authorList>
            <person name="Condon B.J."/>
            <person name="Leng Y."/>
            <person name="Wu D."/>
            <person name="Bushley K.E."/>
            <person name="Ohm R.A."/>
            <person name="Otillar R."/>
            <person name="Martin J."/>
            <person name="Schackwitz W."/>
            <person name="Grimwood J."/>
            <person name="MohdZainudin N."/>
            <person name="Xue C."/>
            <person name="Wang R."/>
            <person name="Manning V.A."/>
            <person name="Dhillon B."/>
            <person name="Tu Z.J."/>
            <person name="Steffenson B.J."/>
            <person name="Salamov A."/>
            <person name="Sun H."/>
            <person name="Lowry S."/>
            <person name="LaButti K."/>
            <person name="Han J."/>
            <person name="Copeland A."/>
            <person name="Lindquist E."/>
            <person name="Barry K."/>
            <person name="Schmutz J."/>
            <person name="Baker S.E."/>
            <person name="Ciuffetti L.M."/>
            <person name="Grigoriev I.V."/>
            <person name="Zhong S."/>
            <person name="Turgeon B.G."/>
        </authorList>
    </citation>
    <scope>NUCLEOTIDE SEQUENCE [LARGE SCALE GENOMIC DNA]</scope>
    <source>
        <strain evidence="10">28A</strain>
    </source>
</reference>
<feature type="transmembrane region" description="Helical" evidence="7">
    <location>
        <begin position="377"/>
        <end position="397"/>
    </location>
</feature>
<evidence type="ECO:0000256" key="2">
    <source>
        <dbReference type="ARBA" id="ARBA00022448"/>
    </source>
</evidence>
<dbReference type="eggNOG" id="KOG0254">
    <property type="taxonomic scope" value="Eukaryota"/>
</dbReference>
<feature type="region of interest" description="Disordered" evidence="6">
    <location>
        <begin position="1"/>
        <end position="56"/>
    </location>
</feature>
<feature type="transmembrane region" description="Helical" evidence="7">
    <location>
        <begin position="409"/>
        <end position="427"/>
    </location>
</feature>
<proteinExistence type="predicted"/>
<evidence type="ECO:0000256" key="1">
    <source>
        <dbReference type="ARBA" id="ARBA00004141"/>
    </source>
</evidence>
<keyword evidence="10" id="KW-1185">Reference proteome</keyword>
<sequence>MFDKKTDSKAASDAVPQSESGTTTPDLVADEKAPVKQDADPDVTEEAEIDKEDAAGTAEEEYQTGLPLALVMVSVLLTVCLTSLDMTIVGTAIPKITDEFHGLNMVSWYGSAYFMTFGGFQPASGKFYRYFPIKWSFLGALFIFELGSLICGVAQNSTTFVVGRAIAGLGASAVVTGAMTIAALAAEPAQRPVLMGLASRLTSQNSFYINLPIGGAAAVLIFFSLKMPSTATVEATLKEKFLQMDPVGVSLVMGGIVTFILALEAGGQKHPWDSSMVIGLLVGFVAILVAFVAWEIFNGERSMIPPRLFRERTIWQPAGFIFFYGAGYIVLLYYLPIYFQSIDNRSAINSGVLNLPLVLSLALGSTVSGIVVSKTGLAAPFMVGGAVMATVSTGLLYTFDIGTGVDKWIGYQILYGGSVGLGFQMGINTAQANLKTVDMSSGTGVIFFFQTIGGALSLSAAQSGFANRLINVLARTAPDVNPGAVIGTGATRIRVSFNAQQVPGIIEAYMAGIKVTLALATALTGISALFSLLVQWKRLNLGKLQGGVA</sequence>
<dbReference type="RefSeq" id="XP_008025421.1">
    <property type="nucleotide sequence ID" value="XM_008027230.1"/>
</dbReference>
<evidence type="ECO:0000313" key="10">
    <source>
        <dbReference type="Proteomes" id="UP000016935"/>
    </source>
</evidence>
<feature type="transmembrane region" description="Helical" evidence="7">
    <location>
        <begin position="351"/>
        <end position="371"/>
    </location>
</feature>
<dbReference type="Pfam" id="PF07690">
    <property type="entry name" value="MFS_1"/>
    <property type="match status" value="1"/>
</dbReference>
<feature type="compositionally biased region" description="Acidic residues" evidence="6">
    <location>
        <begin position="40"/>
        <end position="51"/>
    </location>
</feature>
<dbReference type="PROSITE" id="PS50850">
    <property type="entry name" value="MFS"/>
    <property type="match status" value="1"/>
</dbReference>
<dbReference type="GeneID" id="19405714"/>
<dbReference type="AlphaFoldDB" id="R0K123"/>
<dbReference type="OrthoDB" id="10021397at2759"/>
<accession>R0K123</accession>
<evidence type="ECO:0000259" key="8">
    <source>
        <dbReference type="PROSITE" id="PS50850"/>
    </source>
</evidence>
<feature type="transmembrane region" description="Helical" evidence="7">
    <location>
        <begin position="277"/>
        <end position="297"/>
    </location>
</feature>
<keyword evidence="3 7" id="KW-0812">Transmembrane</keyword>
<dbReference type="InterPro" id="IPR036259">
    <property type="entry name" value="MFS_trans_sf"/>
</dbReference>
<dbReference type="HOGENOM" id="CLU_000960_22_1_1"/>
<feature type="transmembrane region" description="Helical" evidence="7">
    <location>
        <begin position="207"/>
        <end position="227"/>
    </location>
</feature>
<feature type="transmembrane region" description="Helical" evidence="7">
    <location>
        <begin position="515"/>
        <end position="536"/>
    </location>
</feature>
<feature type="transmembrane region" description="Helical" evidence="7">
    <location>
        <begin position="135"/>
        <end position="155"/>
    </location>
</feature>
<evidence type="ECO:0000256" key="5">
    <source>
        <dbReference type="ARBA" id="ARBA00023136"/>
    </source>
</evidence>